<name>A0A0F9CFK9_9ZZZZ</name>
<comment type="caution">
    <text evidence="2">The sequence shown here is derived from an EMBL/GenBank/DDBJ whole genome shotgun (WGS) entry which is preliminary data.</text>
</comment>
<feature type="domain" description="Phage replisome organiser N-terminal" evidence="1">
    <location>
        <begin position="28"/>
        <end position="114"/>
    </location>
</feature>
<dbReference type="Pfam" id="PF09681">
    <property type="entry name" value="Phage_rep_org_N"/>
    <property type="match status" value="1"/>
</dbReference>
<protein>
    <recommendedName>
        <fullName evidence="1">Phage replisome organiser N-terminal domain-containing protein</fullName>
    </recommendedName>
</protein>
<sequence>MSSRAWIKIYCAKVLNSDDISADLSALGAWIKLLCIAGNSNFGDIGVIKIDENVGYTDKQVGDLMKISCRQWRRYKDIFVTQERIQVTSKNIIIINNWRKYQSEYTRQKSYRQGYKPKLQT</sequence>
<evidence type="ECO:0000313" key="2">
    <source>
        <dbReference type="EMBL" id="KKL25212.1"/>
    </source>
</evidence>
<dbReference type="AlphaFoldDB" id="A0A0F9CFK9"/>
<dbReference type="InterPro" id="IPR010056">
    <property type="entry name" value="Phage_rep_org__N"/>
</dbReference>
<accession>A0A0F9CFK9</accession>
<evidence type="ECO:0000259" key="1">
    <source>
        <dbReference type="Pfam" id="PF09681"/>
    </source>
</evidence>
<organism evidence="2">
    <name type="scientific">marine sediment metagenome</name>
    <dbReference type="NCBI Taxonomy" id="412755"/>
    <lineage>
        <taxon>unclassified sequences</taxon>
        <taxon>metagenomes</taxon>
        <taxon>ecological metagenomes</taxon>
    </lineage>
</organism>
<gene>
    <name evidence="2" type="ORF">LCGC14_2407530</name>
</gene>
<dbReference type="EMBL" id="LAZR01036299">
    <property type="protein sequence ID" value="KKL25212.1"/>
    <property type="molecule type" value="Genomic_DNA"/>
</dbReference>
<reference evidence="2" key="1">
    <citation type="journal article" date="2015" name="Nature">
        <title>Complex archaea that bridge the gap between prokaryotes and eukaryotes.</title>
        <authorList>
            <person name="Spang A."/>
            <person name="Saw J.H."/>
            <person name="Jorgensen S.L."/>
            <person name="Zaremba-Niedzwiedzka K."/>
            <person name="Martijn J."/>
            <person name="Lind A.E."/>
            <person name="van Eijk R."/>
            <person name="Schleper C."/>
            <person name="Guy L."/>
            <person name="Ettema T.J."/>
        </authorList>
    </citation>
    <scope>NUCLEOTIDE SEQUENCE</scope>
</reference>
<proteinExistence type="predicted"/>